<dbReference type="Pfam" id="PF00990">
    <property type="entry name" value="GGDEF"/>
    <property type="match status" value="1"/>
</dbReference>
<dbReference type="NCBIfam" id="TIGR00254">
    <property type="entry name" value="GGDEF"/>
    <property type="match status" value="1"/>
</dbReference>
<dbReference type="InterPro" id="IPR001633">
    <property type="entry name" value="EAL_dom"/>
</dbReference>
<feature type="domain" description="EAL" evidence="8">
    <location>
        <begin position="915"/>
        <end position="1167"/>
    </location>
</feature>
<dbReference type="PANTHER" id="PTHR44757">
    <property type="entry name" value="DIGUANYLATE CYCLASE DGCP"/>
    <property type="match status" value="1"/>
</dbReference>
<dbReference type="SMART" id="SM00052">
    <property type="entry name" value="EAL"/>
    <property type="match status" value="1"/>
</dbReference>
<dbReference type="InterPro" id="IPR043128">
    <property type="entry name" value="Rev_trsase/Diguanyl_cyclase"/>
</dbReference>
<dbReference type="SUPFAM" id="SSF55785">
    <property type="entry name" value="PYP-like sensor domain (PAS domain)"/>
    <property type="match status" value="4"/>
</dbReference>
<dbReference type="InterPro" id="IPR000160">
    <property type="entry name" value="GGDEF_dom"/>
</dbReference>
<gene>
    <name evidence="10" type="ORF">EDC35_106120</name>
</gene>
<evidence type="ECO:0000256" key="4">
    <source>
        <dbReference type="ARBA" id="ARBA00051114"/>
    </source>
</evidence>
<comment type="caution">
    <text evidence="10">The sequence shown here is derived from an EMBL/GenBank/DDBJ whole genome shotgun (WGS) entry which is preliminary data.</text>
</comment>
<evidence type="ECO:0000259" key="9">
    <source>
        <dbReference type="PROSITE" id="PS50887"/>
    </source>
</evidence>
<protein>
    <recommendedName>
        <fullName evidence="2">cyclic-guanylate-specific phosphodiesterase</fullName>
        <ecNumber evidence="2">3.1.4.52</ecNumber>
    </recommendedName>
</protein>
<reference evidence="10 11" key="1">
    <citation type="submission" date="2019-03" db="EMBL/GenBank/DDBJ databases">
        <title>Genomic Encyclopedia of Type Strains, Phase IV (KMG-IV): sequencing the most valuable type-strain genomes for metagenomic binning, comparative biology and taxonomic classification.</title>
        <authorList>
            <person name="Goeker M."/>
        </authorList>
    </citation>
    <scope>NUCLEOTIDE SEQUENCE [LARGE SCALE GENOMIC DNA]</scope>
    <source>
        <strain evidence="10 11">DSM 13587</strain>
    </source>
</reference>
<dbReference type="InterPro" id="IPR000700">
    <property type="entry name" value="PAS-assoc_C"/>
</dbReference>
<dbReference type="Pfam" id="PF13426">
    <property type="entry name" value="PAS_9"/>
    <property type="match status" value="1"/>
</dbReference>
<dbReference type="GO" id="GO:0071732">
    <property type="term" value="P:cellular response to nitric oxide"/>
    <property type="evidence" value="ECO:0007669"/>
    <property type="project" value="UniProtKB-ARBA"/>
</dbReference>
<dbReference type="InterPro" id="IPR052155">
    <property type="entry name" value="Biofilm_reg_signaling"/>
</dbReference>
<evidence type="ECO:0000313" key="10">
    <source>
        <dbReference type="EMBL" id="TCT20193.1"/>
    </source>
</evidence>
<dbReference type="PROSITE" id="PS50883">
    <property type="entry name" value="EAL"/>
    <property type="match status" value="1"/>
</dbReference>
<dbReference type="SUPFAM" id="SSF141868">
    <property type="entry name" value="EAL domain-like"/>
    <property type="match status" value="1"/>
</dbReference>
<dbReference type="PROSITE" id="PS50112">
    <property type="entry name" value="PAS"/>
    <property type="match status" value="2"/>
</dbReference>
<dbReference type="InterPro" id="IPR035919">
    <property type="entry name" value="EAL_sf"/>
</dbReference>
<dbReference type="CDD" id="cd00130">
    <property type="entry name" value="PAS"/>
    <property type="match status" value="4"/>
</dbReference>
<dbReference type="Gene3D" id="3.20.20.450">
    <property type="entry name" value="EAL domain"/>
    <property type="match status" value="1"/>
</dbReference>
<dbReference type="Gene3D" id="3.30.70.270">
    <property type="match status" value="1"/>
</dbReference>
<dbReference type="InterPro" id="IPR035965">
    <property type="entry name" value="PAS-like_dom_sf"/>
</dbReference>
<feature type="domain" description="PAS" evidence="6">
    <location>
        <begin position="362"/>
        <end position="434"/>
    </location>
</feature>
<dbReference type="InterPro" id="IPR013656">
    <property type="entry name" value="PAS_4"/>
</dbReference>
<dbReference type="FunFam" id="3.30.70.270:FF:000001">
    <property type="entry name" value="Diguanylate cyclase domain protein"/>
    <property type="match status" value="1"/>
</dbReference>
<evidence type="ECO:0000259" key="8">
    <source>
        <dbReference type="PROSITE" id="PS50883"/>
    </source>
</evidence>
<dbReference type="PROSITE" id="PS50887">
    <property type="entry name" value="GGDEF"/>
    <property type="match status" value="1"/>
</dbReference>
<evidence type="ECO:0000256" key="2">
    <source>
        <dbReference type="ARBA" id="ARBA00012282"/>
    </source>
</evidence>
<evidence type="ECO:0000259" key="7">
    <source>
        <dbReference type="PROSITE" id="PS50113"/>
    </source>
</evidence>
<dbReference type="PANTHER" id="PTHR44757:SF2">
    <property type="entry name" value="BIOFILM ARCHITECTURE MAINTENANCE PROTEIN MBAA"/>
    <property type="match status" value="1"/>
</dbReference>
<dbReference type="OrthoDB" id="8553030at2"/>
<dbReference type="InterPro" id="IPR000014">
    <property type="entry name" value="PAS"/>
</dbReference>
<evidence type="ECO:0000256" key="5">
    <source>
        <dbReference type="SAM" id="MobiDB-lite"/>
    </source>
</evidence>
<dbReference type="EMBL" id="SMAO01000006">
    <property type="protein sequence ID" value="TCT20193.1"/>
    <property type="molecule type" value="Genomic_DNA"/>
</dbReference>
<name>A0A4R3MZL1_9GAMM</name>
<dbReference type="PROSITE" id="PS50113">
    <property type="entry name" value="PAC"/>
    <property type="match status" value="3"/>
</dbReference>
<keyword evidence="11" id="KW-1185">Reference proteome</keyword>
<dbReference type="SMART" id="SM00086">
    <property type="entry name" value="PAC"/>
    <property type="match status" value="4"/>
</dbReference>
<comment type="catalytic activity">
    <reaction evidence="4">
        <text>3',3'-c-di-GMP + H2O = 5'-phosphoguanylyl(3'-&gt;5')guanosine + H(+)</text>
        <dbReference type="Rhea" id="RHEA:24902"/>
        <dbReference type="ChEBI" id="CHEBI:15377"/>
        <dbReference type="ChEBI" id="CHEBI:15378"/>
        <dbReference type="ChEBI" id="CHEBI:58754"/>
        <dbReference type="ChEBI" id="CHEBI:58805"/>
        <dbReference type="EC" id="3.1.4.52"/>
    </reaction>
    <physiologicalReaction direction="left-to-right" evidence="4">
        <dbReference type="Rhea" id="RHEA:24903"/>
    </physiologicalReaction>
</comment>
<dbReference type="CDD" id="cd01948">
    <property type="entry name" value="EAL"/>
    <property type="match status" value="1"/>
</dbReference>
<dbReference type="SMART" id="SM00091">
    <property type="entry name" value="PAS"/>
    <property type="match status" value="4"/>
</dbReference>
<dbReference type="Pfam" id="PF00563">
    <property type="entry name" value="EAL"/>
    <property type="match status" value="1"/>
</dbReference>
<dbReference type="AlphaFoldDB" id="A0A4R3MZL1"/>
<dbReference type="InterPro" id="IPR013655">
    <property type="entry name" value="PAS_fold_3"/>
</dbReference>
<evidence type="ECO:0000256" key="3">
    <source>
        <dbReference type="ARBA" id="ARBA00022636"/>
    </source>
</evidence>
<dbReference type="SUPFAM" id="SSF55073">
    <property type="entry name" value="Nucleotide cyclase"/>
    <property type="match status" value="1"/>
</dbReference>
<feature type="domain" description="GGDEF" evidence="9">
    <location>
        <begin position="773"/>
        <end position="906"/>
    </location>
</feature>
<feature type="domain" description="PAC" evidence="7">
    <location>
        <begin position="689"/>
        <end position="741"/>
    </location>
</feature>
<evidence type="ECO:0000256" key="1">
    <source>
        <dbReference type="ARBA" id="ARBA00001946"/>
    </source>
</evidence>
<sequence>MVKGRSGRGGDVPAPGGMMRDLPGLAADQLRARALDALHQRRFDLADEVLASGDLKIAALVENLRIYQVELELQNDELRHSQLQTQEMLERFTTFFNSLPVAELVIDRTGLVKEANHAAQRLFHLRDTHFHQHFFARLIDEADRGTVIGAWSGLSANQSTELTEIRFQGGETGHFIGDLHLATLPRSEGAVQQFVCAVIDRTETVQQRLALHEAGIRLRRSEAELHERLKELACLHDVLAATMQPDVPLEQVLQQVVERLPAAWLHPHLAEARIELPDIRRQDAAPTCVETAGFVLTEWSQTAHARPDGRYRVTITIIYREAPPHAGDSPFLVEEQDLLDAVASHVAVFLARHEDEERLRESRERYRVLAQYSPDWEYWLAPDGSYRYVSPACARLTGYEAGVFLADPGLMLRLLHPSDREVWMDHLKSILATEGMTPDADCLEFRIRSRDGQERWIEHICSPVVTEDGRYLGRRGVNRDITERKRFEEELKRSEDFLNVTGHMAKVGGWEVDATTHAVRWTRGAHELFEMAPDGKPSFENVLAFFHPSDRSRLEDAVAQALAHGQEFDMQMRLMTAQDHSLWAQVTGEPVWEHGRVVKLLGTIQDITARMEADKSLRQAARVFESTAEGVLITDPDARILAVNRAFTEVTGYAEEEVLGKTPRLLQSGRHDAAFYQAMRDELKRTGQWRGEIWNRHKNGQIYPELLTVSAVLDQAGELTQYVGVFRDISHIKRSEERLEYQAHHDSLTALPNRSLFQARLEQCLQRAARYGRLVGLLFLDLDRFKEVNDTLGHPVGDALLQQVADTLAKEVRAADTIARLGGDEFVVILDDIPAASYAARFAERLLAAFRRPFQVKGHELFITASMGVSVYPQDGTEIDTLIRHADVAMYQTKNSGRNGFSFYDSTMSEGAGERLRLEQDLRGAVQRHEFILHYQPQLALGTRELRGVEVLCRWHHPRLGLLSPDQFIRMAEEIGVIDELGAWVLEQSCRQMARWDREGFRVPRLAVNLSVREIERADLVDQIKSILQRTGIAPQRLELEVTESMIMRRADAAIATLMSLRALGVTLAVDDFGTGYSSLAYLKRLPLHRLKIDRSFVEKLTEDSNDDAIVRAIIALGRSLGLETLAEGVETQEQADFLCREGCDEGQGYLFSRSATAATLAAGWLV</sequence>
<dbReference type="EC" id="3.1.4.52" evidence="2"/>
<comment type="cofactor">
    <cofactor evidence="1">
        <name>Mg(2+)</name>
        <dbReference type="ChEBI" id="CHEBI:18420"/>
    </cofactor>
</comment>
<evidence type="ECO:0000259" key="6">
    <source>
        <dbReference type="PROSITE" id="PS50112"/>
    </source>
</evidence>
<dbReference type="CDD" id="cd01949">
    <property type="entry name" value="GGDEF"/>
    <property type="match status" value="1"/>
</dbReference>
<proteinExistence type="predicted"/>
<feature type="region of interest" description="Disordered" evidence="5">
    <location>
        <begin position="1"/>
        <end position="20"/>
    </location>
</feature>
<dbReference type="GO" id="GO:0071111">
    <property type="term" value="F:cyclic-guanylate-specific phosphodiesterase activity"/>
    <property type="evidence" value="ECO:0007669"/>
    <property type="project" value="UniProtKB-EC"/>
</dbReference>
<dbReference type="Gene3D" id="3.30.450.20">
    <property type="entry name" value="PAS domain"/>
    <property type="match status" value="4"/>
</dbReference>
<dbReference type="SMART" id="SM00267">
    <property type="entry name" value="GGDEF"/>
    <property type="match status" value="1"/>
</dbReference>
<accession>A0A4R3MZL1</accession>
<dbReference type="Proteomes" id="UP000295717">
    <property type="component" value="Unassembled WGS sequence"/>
</dbReference>
<evidence type="ECO:0000313" key="11">
    <source>
        <dbReference type="Proteomes" id="UP000295717"/>
    </source>
</evidence>
<feature type="domain" description="PAS" evidence="6">
    <location>
        <begin position="616"/>
        <end position="662"/>
    </location>
</feature>
<feature type="domain" description="PAC" evidence="7">
    <location>
        <begin position="568"/>
        <end position="619"/>
    </location>
</feature>
<dbReference type="Pfam" id="PF08448">
    <property type="entry name" value="PAS_4"/>
    <property type="match status" value="1"/>
</dbReference>
<feature type="domain" description="PAC" evidence="7">
    <location>
        <begin position="441"/>
        <end position="493"/>
    </location>
</feature>
<dbReference type="InterPro" id="IPR001610">
    <property type="entry name" value="PAC"/>
</dbReference>
<dbReference type="Pfam" id="PF08447">
    <property type="entry name" value="PAS_3"/>
    <property type="match status" value="2"/>
</dbReference>
<dbReference type="InterPro" id="IPR029787">
    <property type="entry name" value="Nucleotide_cyclase"/>
</dbReference>
<dbReference type="FunFam" id="3.20.20.450:FF:000001">
    <property type="entry name" value="Cyclic di-GMP phosphodiesterase yahA"/>
    <property type="match status" value="1"/>
</dbReference>
<dbReference type="NCBIfam" id="TIGR00229">
    <property type="entry name" value="sensory_box"/>
    <property type="match status" value="2"/>
</dbReference>
<keyword evidence="3" id="KW-0973">c-di-GMP</keyword>
<organism evidence="10 11">
    <name type="scientific">Thiobaca trueperi</name>
    <dbReference type="NCBI Taxonomy" id="127458"/>
    <lineage>
        <taxon>Bacteria</taxon>
        <taxon>Pseudomonadati</taxon>
        <taxon>Pseudomonadota</taxon>
        <taxon>Gammaproteobacteria</taxon>
        <taxon>Chromatiales</taxon>
        <taxon>Chromatiaceae</taxon>
        <taxon>Thiobaca</taxon>
    </lineage>
</organism>